<keyword evidence="3 5" id="KW-0863">Zinc-finger</keyword>
<evidence type="ECO:0000256" key="2">
    <source>
        <dbReference type="ARBA" id="ARBA00022737"/>
    </source>
</evidence>
<dbReference type="Proteomes" id="UP000030676">
    <property type="component" value="Unassembled WGS sequence"/>
</dbReference>
<protein>
    <recommendedName>
        <fullName evidence="7">C2H2-type domain-containing protein</fullName>
    </recommendedName>
</protein>
<dbReference type="OrthoDB" id="3437960at2759"/>
<sequence>MELMELVENEASARPFQCDWQSCTKSFNRKCDLQRHYRIHTNERRYACSIPGCRWRFNRPDTQAKHRLTHTGEKPHQCPHIGCGELFAWTLARHRWKLHQQEINPDDSNDCSSKSDGDGSPSTPQLLMNRVASNGPFHRASPYSGFESQVHGHHTPQHCDNRQGIPASVPHEYHGTPVPELYTPVQLVHRAATMTQVYYVAEAEYPGVATMTNTMPPHYQLHSKGNDLPWNFPYIAPAIATSIQAAQAPFLLLQSPLL</sequence>
<dbReference type="PROSITE" id="PS00028">
    <property type="entry name" value="ZINC_FINGER_C2H2_1"/>
    <property type="match status" value="2"/>
</dbReference>
<evidence type="ECO:0000256" key="5">
    <source>
        <dbReference type="PROSITE-ProRule" id="PRU00042"/>
    </source>
</evidence>
<dbReference type="Pfam" id="PF00096">
    <property type="entry name" value="zf-C2H2"/>
    <property type="match status" value="1"/>
</dbReference>
<keyword evidence="2" id="KW-0677">Repeat</keyword>
<name>X0GZ21_FUSOX</name>
<dbReference type="PROSITE" id="PS50157">
    <property type="entry name" value="ZINC_FINGER_C2H2_2"/>
    <property type="match status" value="2"/>
</dbReference>
<evidence type="ECO:0000256" key="1">
    <source>
        <dbReference type="ARBA" id="ARBA00022723"/>
    </source>
</evidence>
<reference evidence="8" key="2">
    <citation type="submission" date="2012-05" db="EMBL/GenBank/DDBJ databases">
        <title>The Genome Annotation of Fusarium oxysporum PHW808.</title>
        <authorList>
            <consortium name="The Broad Institute Genomics Platform"/>
            <person name="Ma L.-J."/>
            <person name="Corby-Kistler H."/>
            <person name="Broz K."/>
            <person name="Gale L.R."/>
            <person name="Jonkers W."/>
            <person name="O'Donnell K."/>
            <person name="Ploetz R."/>
            <person name="Steinberg C."/>
            <person name="Schwartz D.C."/>
            <person name="VanEtten H."/>
            <person name="Zhou S."/>
            <person name="Young S.K."/>
            <person name="Zeng Q."/>
            <person name="Gargeya S."/>
            <person name="Fitzgerald M."/>
            <person name="Abouelleil A."/>
            <person name="Alvarado L."/>
            <person name="Chapman S.B."/>
            <person name="Gainer-Dewar J."/>
            <person name="Goldberg J."/>
            <person name="Griggs A."/>
            <person name="Gujja S."/>
            <person name="Hansen M."/>
            <person name="Howarth C."/>
            <person name="Imamovic A."/>
            <person name="Ireland A."/>
            <person name="Larimer J."/>
            <person name="McCowan C."/>
            <person name="Murphy C."/>
            <person name="Pearson M."/>
            <person name="Poon T.W."/>
            <person name="Priest M."/>
            <person name="Roberts A."/>
            <person name="Saif S."/>
            <person name="Shea T."/>
            <person name="Sykes S."/>
            <person name="Wortman J."/>
            <person name="Nusbaum C."/>
            <person name="Birren B."/>
        </authorList>
    </citation>
    <scope>NUCLEOTIDE SEQUENCE</scope>
    <source>
        <strain evidence="8">54008</strain>
    </source>
</reference>
<proteinExistence type="predicted"/>
<dbReference type="InterPro" id="IPR036236">
    <property type="entry name" value="Znf_C2H2_sf"/>
</dbReference>
<evidence type="ECO:0000259" key="7">
    <source>
        <dbReference type="PROSITE" id="PS50157"/>
    </source>
</evidence>
<dbReference type="PANTHER" id="PTHR19818:SF159">
    <property type="entry name" value="C2H2-TYPE DOMAIN-CONTAINING PROTEIN"/>
    <property type="match status" value="1"/>
</dbReference>
<feature type="region of interest" description="Disordered" evidence="6">
    <location>
        <begin position="103"/>
        <end position="172"/>
    </location>
</feature>
<organism evidence="8">
    <name type="scientific">Fusarium oxysporum f. sp. conglutinans race 2 54008</name>
    <dbReference type="NCBI Taxonomy" id="1089457"/>
    <lineage>
        <taxon>Eukaryota</taxon>
        <taxon>Fungi</taxon>
        <taxon>Dikarya</taxon>
        <taxon>Ascomycota</taxon>
        <taxon>Pezizomycotina</taxon>
        <taxon>Sordariomycetes</taxon>
        <taxon>Hypocreomycetidae</taxon>
        <taxon>Hypocreales</taxon>
        <taxon>Nectriaceae</taxon>
        <taxon>Fusarium</taxon>
        <taxon>Fusarium oxysporum species complex</taxon>
    </lineage>
</organism>
<feature type="compositionally biased region" description="Polar residues" evidence="6">
    <location>
        <begin position="110"/>
        <end position="126"/>
    </location>
</feature>
<dbReference type="GO" id="GO:0000981">
    <property type="term" value="F:DNA-binding transcription factor activity, RNA polymerase II-specific"/>
    <property type="evidence" value="ECO:0007669"/>
    <property type="project" value="TreeGrafter"/>
</dbReference>
<dbReference type="FunFam" id="3.30.160.60:FF:000125">
    <property type="entry name" value="Putative zinc finger protein 143"/>
    <property type="match status" value="1"/>
</dbReference>
<dbReference type="SUPFAM" id="SSF57667">
    <property type="entry name" value="beta-beta-alpha zinc fingers"/>
    <property type="match status" value="3"/>
</dbReference>
<evidence type="ECO:0000313" key="8">
    <source>
        <dbReference type="EMBL" id="EXL65145.1"/>
    </source>
</evidence>
<dbReference type="EMBL" id="JH659194">
    <property type="protein sequence ID" value="EXL65145.1"/>
    <property type="molecule type" value="Genomic_DNA"/>
</dbReference>
<dbReference type="GO" id="GO:0000978">
    <property type="term" value="F:RNA polymerase II cis-regulatory region sequence-specific DNA binding"/>
    <property type="evidence" value="ECO:0007669"/>
    <property type="project" value="UniProtKB-ARBA"/>
</dbReference>
<dbReference type="HOGENOM" id="CLU_1185058_0_0_1"/>
<keyword evidence="1" id="KW-0479">Metal-binding</keyword>
<dbReference type="GO" id="GO:0008270">
    <property type="term" value="F:zinc ion binding"/>
    <property type="evidence" value="ECO:0007669"/>
    <property type="project" value="UniProtKB-KW"/>
</dbReference>
<evidence type="ECO:0000256" key="4">
    <source>
        <dbReference type="ARBA" id="ARBA00022833"/>
    </source>
</evidence>
<evidence type="ECO:0000256" key="6">
    <source>
        <dbReference type="SAM" id="MobiDB-lite"/>
    </source>
</evidence>
<dbReference type="GO" id="GO:0005634">
    <property type="term" value="C:nucleus"/>
    <property type="evidence" value="ECO:0007669"/>
    <property type="project" value="UniProtKB-ARBA"/>
</dbReference>
<keyword evidence="4" id="KW-0862">Zinc</keyword>
<reference evidence="8" key="1">
    <citation type="submission" date="2011-11" db="EMBL/GenBank/DDBJ databases">
        <title>The Genome Sequence of Fusarium oxysporum PHW808.</title>
        <authorList>
            <consortium name="The Broad Institute Genome Sequencing Platform"/>
            <person name="Ma L.-J."/>
            <person name="Gale L.R."/>
            <person name="Schwartz D.C."/>
            <person name="Zhou S."/>
            <person name="Corby-Kistler H."/>
            <person name="Young S.K."/>
            <person name="Zeng Q."/>
            <person name="Gargeya S."/>
            <person name="Fitzgerald M."/>
            <person name="Haas B."/>
            <person name="Abouelleil A."/>
            <person name="Alvarado L."/>
            <person name="Arachchi H.M."/>
            <person name="Berlin A."/>
            <person name="Brown A."/>
            <person name="Chapman S.B."/>
            <person name="Chen Z."/>
            <person name="Dunbar C."/>
            <person name="Freedman E."/>
            <person name="Gearin G."/>
            <person name="Goldberg J."/>
            <person name="Griggs A."/>
            <person name="Gujja S."/>
            <person name="Heiman D."/>
            <person name="Howarth C."/>
            <person name="Larson L."/>
            <person name="Lui A."/>
            <person name="MacDonald P.J.P."/>
            <person name="Montmayeur A."/>
            <person name="Murphy C."/>
            <person name="Neiman D."/>
            <person name="Pearson M."/>
            <person name="Priest M."/>
            <person name="Roberts A."/>
            <person name="Saif S."/>
            <person name="Shea T."/>
            <person name="Shenoy N."/>
            <person name="Sisk P."/>
            <person name="Stolte C."/>
            <person name="Sykes S."/>
            <person name="Wortman J."/>
            <person name="Nusbaum C."/>
            <person name="Birren B."/>
        </authorList>
    </citation>
    <scope>NUCLEOTIDE SEQUENCE [LARGE SCALE GENOMIC DNA]</scope>
    <source>
        <strain evidence="8">54008</strain>
    </source>
</reference>
<dbReference type="InterPro" id="IPR050329">
    <property type="entry name" value="GLI_C2H2-zinc-finger"/>
</dbReference>
<dbReference type="Gene3D" id="3.30.160.60">
    <property type="entry name" value="Classic Zinc Finger"/>
    <property type="match status" value="2"/>
</dbReference>
<gene>
    <name evidence="8" type="ORF">FOPG_18618</name>
</gene>
<dbReference type="AlphaFoldDB" id="X0GZ21"/>
<dbReference type="InterPro" id="IPR013087">
    <property type="entry name" value="Znf_C2H2_type"/>
</dbReference>
<accession>X0GZ21</accession>
<feature type="domain" description="C2H2-type" evidence="7">
    <location>
        <begin position="16"/>
        <end position="45"/>
    </location>
</feature>
<dbReference type="SMART" id="SM00355">
    <property type="entry name" value="ZnF_C2H2"/>
    <property type="match status" value="3"/>
</dbReference>
<feature type="domain" description="C2H2-type" evidence="7">
    <location>
        <begin position="46"/>
        <end position="75"/>
    </location>
</feature>
<evidence type="ECO:0000256" key="3">
    <source>
        <dbReference type="ARBA" id="ARBA00022771"/>
    </source>
</evidence>
<dbReference type="GO" id="GO:0045944">
    <property type="term" value="P:positive regulation of transcription by RNA polymerase II"/>
    <property type="evidence" value="ECO:0007669"/>
    <property type="project" value="UniProtKB-ARBA"/>
</dbReference>
<dbReference type="PANTHER" id="PTHR19818">
    <property type="entry name" value="ZINC FINGER PROTEIN ZIC AND GLI"/>
    <property type="match status" value="1"/>
</dbReference>